<reference evidence="1" key="1">
    <citation type="journal article" date="2014" name="Int. J. Syst. Evol. Microbiol.">
        <title>Complete genome sequence of Corynebacterium casei LMG S-19264T (=DSM 44701T), isolated from a smear-ripened cheese.</title>
        <authorList>
            <consortium name="US DOE Joint Genome Institute (JGI-PGF)"/>
            <person name="Walter F."/>
            <person name="Albersmeier A."/>
            <person name="Kalinowski J."/>
            <person name="Ruckert C."/>
        </authorList>
    </citation>
    <scope>NUCLEOTIDE SEQUENCE</scope>
    <source>
        <strain evidence="1">JCM 4784</strain>
    </source>
</reference>
<protein>
    <submittedName>
        <fullName evidence="1">Uncharacterized protein</fullName>
    </submittedName>
</protein>
<sequence length="152" mass="16920">MTHSRVRSCREIGKTVIAHVEGNDELRSWLSERCTAWKIEEGGFKRRLSALFLAVAYALTPGEPTEVSPDLSLLSMLEALEKRTVADLFAPITSDADYEAAYDVKEVWIISTGATPVRALYWSRLRYAAAGLLTLMTAEGLRKRTVQDLAES</sequence>
<evidence type="ECO:0000313" key="1">
    <source>
        <dbReference type="EMBL" id="GHE71918.1"/>
    </source>
</evidence>
<evidence type="ECO:0000313" key="2">
    <source>
        <dbReference type="Proteomes" id="UP000608024"/>
    </source>
</evidence>
<reference evidence="1" key="2">
    <citation type="submission" date="2020-09" db="EMBL/GenBank/DDBJ databases">
        <authorList>
            <person name="Sun Q."/>
            <person name="Ohkuma M."/>
        </authorList>
    </citation>
    <scope>NUCLEOTIDE SEQUENCE</scope>
    <source>
        <strain evidence="1">JCM 4784</strain>
    </source>
</reference>
<accession>A0A918ZV25</accession>
<dbReference type="AlphaFoldDB" id="A0A918ZV25"/>
<comment type="caution">
    <text evidence="1">The sequence shown here is derived from an EMBL/GenBank/DDBJ whole genome shotgun (WGS) entry which is preliminary data.</text>
</comment>
<gene>
    <name evidence="1" type="ORF">GCM10018785_45220</name>
</gene>
<dbReference type="Proteomes" id="UP000608024">
    <property type="component" value="Unassembled WGS sequence"/>
</dbReference>
<dbReference type="EMBL" id="BNBT01000074">
    <property type="protein sequence ID" value="GHE71918.1"/>
    <property type="molecule type" value="Genomic_DNA"/>
</dbReference>
<organism evidence="1 2">
    <name type="scientific">Streptomyces longispororuber</name>
    <dbReference type="NCBI Taxonomy" id="68230"/>
    <lineage>
        <taxon>Bacteria</taxon>
        <taxon>Bacillati</taxon>
        <taxon>Actinomycetota</taxon>
        <taxon>Actinomycetes</taxon>
        <taxon>Kitasatosporales</taxon>
        <taxon>Streptomycetaceae</taxon>
        <taxon>Streptomyces</taxon>
    </lineage>
</organism>
<keyword evidence="2" id="KW-1185">Reference proteome</keyword>
<name>A0A918ZV25_9ACTN</name>
<dbReference type="RefSeq" id="WP_190137848.1">
    <property type="nucleotide sequence ID" value="NZ_BNBT01000074.1"/>
</dbReference>
<proteinExistence type="predicted"/>